<dbReference type="PANTHER" id="PTHR30561:SF9">
    <property type="entry name" value="4-AMINO-4-DEOXY-L-ARABINOSE-PHOSPHOUNDECAPRENOL FLIPPASE SUBUNIT ARNF-RELATED"/>
    <property type="match status" value="1"/>
</dbReference>
<comment type="caution">
    <text evidence="12">Lacks conserved residue(s) required for the propagation of feature annotation.</text>
</comment>
<dbReference type="EMBL" id="CGIG01000001">
    <property type="protein sequence ID" value="CPR14122.1"/>
    <property type="molecule type" value="Genomic_DNA"/>
</dbReference>
<dbReference type="InterPro" id="IPR022832">
    <property type="entry name" value="Flippase_ArnF"/>
</dbReference>
<accession>A0A0G4JQC7</accession>
<comment type="function">
    <text evidence="12">Translocates 4-amino-4-deoxy-L-arabinose-phosphoundecaprenol (alpha-L-Ara4N-phosphoundecaprenol) from the cytoplasmic to the periplasmic side of the inner membrane.</text>
</comment>
<evidence type="ECO:0000256" key="7">
    <source>
        <dbReference type="ARBA" id="ARBA00022692"/>
    </source>
</evidence>
<dbReference type="HAMAP" id="MF_00538">
    <property type="entry name" value="Flippase_ArnF"/>
    <property type="match status" value="1"/>
</dbReference>
<evidence type="ECO:0000256" key="8">
    <source>
        <dbReference type="ARBA" id="ARBA00022985"/>
    </source>
</evidence>
<dbReference type="NCBIfam" id="NF002816">
    <property type="entry name" value="PRK02971.1-2"/>
    <property type="match status" value="1"/>
</dbReference>
<evidence type="ECO:0000256" key="12">
    <source>
        <dbReference type="HAMAP-Rule" id="MF_00538"/>
    </source>
</evidence>
<dbReference type="GO" id="GO:0009103">
    <property type="term" value="P:lipopolysaccharide biosynthetic process"/>
    <property type="evidence" value="ECO:0007669"/>
    <property type="project" value="UniProtKB-UniRule"/>
</dbReference>
<evidence type="ECO:0000256" key="10">
    <source>
        <dbReference type="ARBA" id="ARBA00023098"/>
    </source>
</evidence>
<dbReference type="GO" id="GO:0009245">
    <property type="term" value="P:lipid A biosynthetic process"/>
    <property type="evidence" value="ECO:0007669"/>
    <property type="project" value="UniProtKB-UniRule"/>
</dbReference>
<keyword evidence="15" id="KW-1185">Reference proteome</keyword>
<evidence type="ECO:0000313" key="14">
    <source>
        <dbReference type="EMBL" id="CPR14122.1"/>
    </source>
</evidence>
<name>A0A0G4JQC7_9GAMM</name>
<evidence type="ECO:0000256" key="5">
    <source>
        <dbReference type="ARBA" id="ARBA00022519"/>
    </source>
</evidence>
<dbReference type="OrthoDB" id="5592809at2"/>
<evidence type="ECO:0000256" key="6">
    <source>
        <dbReference type="ARBA" id="ARBA00022556"/>
    </source>
</evidence>
<evidence type="ECO:0000256" key="2">
    <source>
        <dbReference type="ARBA" id="ARBA00022448"/>
    </source>
</evidence>
<dbReference type="InterPro" id="IPR000620">
    <property type="entry name" value="EamA_dom"/>
</dbReference>
<dbReference type="Gene3D" id="1.10.3730.20">
    <property type="match status" value="1"/>
</dbReference>
<evidence type="ECO:0000256" key="9">
    <source>
        <dbReference type="ARBA" id="ARBA00022989"/>
    </source>
</evidence>
<evidence type="ECO:0000256" key="1">
    <source>
        <dbReference type="ARBA" id="ARBA00004651"/>
    </source>
</evidence>
<organism evidence="14 15">
    <name type="scientific">Brenneria goodwinii</name>
    <dbReference type="NCBI Taxonomy" id="1109412"/>
    <lineage>
        <taxon>Bacteria</taxon>
        <taxon>Pseudomonadati</taxon>
        <taxon>Pseudomonadota</taxon>
        <taxon>Gammaproteobacteria</taxon>
        <taxon>Enterobacterales</taxon>
        <taxon>Pectobacteriaceae</taxon>
        <taxon>Brenneria</taxon>
    </lineage>
</organism>
<keyword evidence="2 12" id="KW-0813">Transport</keyword>
<dbReference type="InterPro" id="IPR000390">
    <property type="entry name" value="Small_drug/metabolite_transptr"/>
</dbReference>
<dbReference type="GO" id="GO:1901505">
    <property type="term" value="F:carbohydrate derivative transmembrane transporter activity"/>
    <property type="evidence" value="ECO:0007669"/>
    <property type="project" value="InterPro"/>
</dbReference>
<dbReference type="STRING" id="1109412.BN1221_00529c"/>
<proteinExistence type="inferred from homology"/>
<dbReference type="SUPFAM" id="SSF103481">
    <property type="entry name" value="Multidrug resistance efflux transporter EmrE"/>
    <property type="match status" value="1"/>
</dbReference>
<feature type="transmembrane region" description="Helical" evidence="12">
    <location>
        <begin position="77"/>
        <end position="96"/>
    </location>
</feature>
<evidence type="ECO:0000256" key="3">
    <source>
        <dbReference type="ARBA" id="ARBA00022475"/>
    </source>
</evidence>
<comment type="subcellular location">
    <subcellularLocation>
        <location evidence="12">Cell inner membrane</location>
        <topology evidence="12">Multi-pass membrane protein</topology>
    </subcellularLocation>
    <subcellularLocation>
        <location evidence="1">Cell membrane</location>
        <topology evidence="1">Multi-pass membrane protein</topology>
    </subcellularLocation>
</comment>
<evidence type="ECO:0000313" key="15">
    <source>
        <dbReference type="Proteomes" id="UP000044377"/>
    </source>
</evidence>
<keyword evidence="10 12" id="KW-0443">Lipid metabolism</keyword>
<sequence length="126" mass="13688">MKGYGLALCSVMLVTAAQLMLRWAMMQLPGVDAIAEWRSISLRPALVLCGGLIAYGFSMLCWLLALRRLPLSRAYPVLSLSYVLVWMLAILLPAFAEPFHPGALAGVVLILLGLLCMCVRPGKPDS</sequence>
<dbReference type="Pfam" id="PF00892">
    <property type="entry name" value="EamA"/>
    <property type="match status" value="1"/>
</dbReference>
<dbReference type="PANTHER" id="PTHR30561">
    <property type="entry name" value="SMR FAMILY PROTON-DEPENDENT DRUG EFFLUX TRANSPORTER SUGE"/>
    <property type="match status" value="1"/>
</dbReference>
<feature type="transmembrane region" description="Helical" evidence="12">
    <location>
        <begin position="45"/>
        <end position="65"/>
    </location>
</feature>
<dbReference type="GO" id="GO:0005886">
    <property type="term" value="C:plasma membrane"/>
    <property type="evidence" value="ECO:0007669"/>
    <property type="project" value="UniProtKB-SubCell"/>
</dbReference>
<keyword evidence="4 12" id="KW-0444">Lipid biosynthesis</keyword>
<protein>
    <recommendedName>
        <fullName evidence="12">Probable 4-amino-4-deoxy-L-arabinose-phosphoundecaprenol flippase subunit ArnF</fullName>
        <shortName evidence="12">L-Ara4N-phosphoundecaprenol flippase subunit ArnF</shortName>
    </recommendedName>
    <alternativeName>
        <fullName evidence="12">Undecaprenyl phosphate-aminoarabinose flippase subunit ArnF</fullName>
    </alternativeName>
</protein>
<keyword evidence="5 12" id="KW-0997">Cell inner membrane</keyword>
<feature type="domain" description="EamA" evidence="13">
    <location>
        <begin position="7"/>
        <end position="117"/>
    </location>
</feature>
<comment type="pathway">
    <text evidence="12">Bacterial outer membrane biogenesis; lipopolysaccharide biosynthesis.</text>
</comment>
<gene>
    <name evidence="12" type="primary">arnF</name>
    <name evidence="14" type="ORF">BN1221_00529c</name>
</gene>
<evidence type="ECO:0000256" key="4">
    <source>
        <dbReference type="ARBA" id="ARBA00022516"/>
    </source>
</evidence>
<feature type="transmembrane region" description="Helical" evidence="12">
    <location>
        <begin position="102"/>
        <end position="119"/>
    </location>
</feature>
<keyword evidence="6 12" id="KW-0441">Lipid A biosynthesis</keyword>
<comment type="similarity">
    <text evidence="12">Belongs to the ArnF family.</text>
</comment>
<keyword evidence="8 12" id="KW-0448">Lipopolysaccharide biosynthesis</keyword>
<dbReference type="RefSeq" id="WP_048635996.1">
    <property type="nucleotide sequence ID" value="NZ_CGIG01000001.1"/>
</dbReference>
<keyword evidence="11 12" id="KW-0472">Membrane</keyword>
<keyword evidence="7 12" id="KW-0812">Transmembrane</keyword>
<keyword evidence="3 12" id="KW-1003">Cell membrane</keyword>
<reference evidence="15" key="1">
    <citation type="submission" date="2015-01" db="EMBL/GenBank/DDBJ databases">
        <authorList>
            <person name="Paterson Steve"/>
        </authorList>
    </citation>
    <scope>NUCLEOTIDE SEQUENCE [LARGE SCALE GENOMIC DNA]</scope>
    <source>
        <strain evidence="15">OBR1</strain>
    </source>
</reference>
<evidence type="ECO:0000259" key="13">
    <source>
        <dbReference type="Pfam" id="PF00892"/>
    </source>
</evidence>
<dbReference type="UniPathway" id="UPA00030"/>
<dbReference type="InterPro" id="IPR037185">
    <property type="entry name" value="EmrE-like"/>
</dbReference>
<comment type="subunit">
    <text evidence="12">Heterodimer of ArnE and ArnF.</text>
</comment>
<evidence type="ECO:0000256" key="11">
    <source>
        <dbReference type="ARBA" id="ARBA00023136"/>
    </source>
</evidence>
<dbReference type="Proteomes" id="UP000044377">
    <property type="component" value="Unassembled WGS sequence"/>
</dbReference>
<dbReference type="AlphaFoldDB" id="A0A0G4JQC7"/>
<keyword evidence="9 12" id="KW-1133">Transmembrane helix</keyword>